<dbReference type="EMBL" id="CP041637">
    <property type="protein sequence ID" value="QDO95325.1"/>
    <property type="molecule type" value="Genomic_DNA"/>
</dbReference>
<accession>A0A516GV08</accession>
<evidence type="ECO:0000259" key="1">
    <source>
        <dbReference type="Pfam" id="PF04264"/>
    </source>
</evidence>
<evidence type="ECO:0000313" key="2">
    <source>
        <dbReference type="EMBL" id="QDO95325.1"/>
    </source>
</evidence>
<reference evidence="2 3" key="1">
    <citation type="submission" date="2019-07" db="EMBL/GenBank/DDBJ databases">
        <title>Genome sequencing for Formosa sp. PS13.</title>
        <authorList>
            <person name="Park S.-J."/>
        </authorList>
    </citation>
    <scope>NUCLEOTIDE SEQUENCE [LARGE SCALE GENOMIC DNA]</scope>
    <source>
        <strain evidence="2 3">PS13</strain>
    </source>
</reference>
<keyword evidence="3" id="KW-1185">Reference proteome</keyword>
<proteinExistence type="predicted"/>
<organism evidence="2 3">
    <name type="scientific">Formosa sediminum</name>
    <dbReference type="NCBI Taxonomy" id="2594004"/>
    <lineage>
        <taxon>Bacteria</taxon>
        <taxon>Pseudomonadati</taxon>
        <taxon>Bacteroidota</taxon>
        <taxon>Flavobacteriia</taxon>
        <taxon>Flavobacteriales</taxon>
        <taxon>Flavobacteriaceae</taxon>
        <taxon>Formosa</taxon>
    </lineage>
</organism>
<dbReference type="InterPro" id="IPR036761">
    <property type="entry name" value="TTHA0802/YceI-like_sf"/>
</dbReference>
<evidence type="ECO:0000313" key="3">
    <source>
        <dbReference type="Proteomes" id="UP000319209"/>
    </source>
</evidence>
<dbReference type="KEGG" id="fop:FNB79_15550"/>
<dbReference type="Proteomes" id="UP000319209">
    <property type="component" value="Chromosome"/>
</dbReference>
<dbReference type="SUPFAM" id="SSF101874">
    <property type="entry name" value="YceI-like"/>
    <property type="match status" value="1"/>
</dbReference>
<dbReference type="AlphaFoldDB" id="A0A516GV08"/>
<gene>
    <name evidence="2" type="ORF">FNB79_15550</name>
</gene>
<name>A0A516GV08_9FLAO</name>
<feature type="domain" description="Lipid/polyisoprenoid-binding YceI-like" evidence="1">
    <location>
        <begin position="68"/>
        <end position="191"/>
    </location>
</feature>
<dbReference type="RefSeq" id="WP_143382233.1">
    <property type="nucleotide sequence ID" value="NZ_CP041637.1"/>
</dbReference>
<dbReference type="OrthoDB" id="1121590at2"/>
<dbReference type="InterPro" id="IPR007372">
    <property type="entry name" value="Lipid/polyisoprenoid-bd_YceI"/>
</dbReference>
<protein>
    <submittedName>
        <fullName evidence="2">YceI family protein</fullName>
    </submittedName>
</protein>
<dbReference type="Pfam" id="PF04264">
    <property type="entry name" value="YceI"/>
    <property type="match status" value="1"/>
</dbReference>
<sequence length="195" mass="21941">MLLKRITLVLVVIINVSFISINHKNKVHVSIKPSSKLTINGETNITDFSCVFNSVTLDKIAPITYISKTNSTIFQDATLVLNNTDFDCGKRMINKDFRALLKTETYPEIIIHLNEVKYPNSNSDDAYALVNFIIAGTSKPYKIPITITKDELLTIQGEISLNIRDFGLENPNKMLGLIKIEDVVSVHFKLDLEVL</sequence>
<dbReference type="Gene3D" id="2.40.128.110">
    <property type="entry name" value="Lipid/polyisoprenoid-binding, YceI-like"/>
    <property type="match status" value="1"/>
</dbReference>